<evidence type="ECO:0000256" key="2">
    <source>
        <dbReference type="ARBA" id="ARBA00022747"/>
    </source>
</evidence>
<evidence type="ECO:0000313" key="5">
    <source>
        <dbReference type="Proteomes" id="UP000287394"/>
    </source>
</evidence>
<dbReference type="REBASE" id="621338">
    <property type="entry name" value="S.CcoAX7ORF25890P"/>
</dbReference>
<dbReference type="GO" id="GO:0009307">
    <property type="term" value="P:DNA restriction-modification system"/>
    <property type="evidence" value="ECO:0007669"/>
    <property type="project" value="UniProtKB-KW"/>
</dbReference>
<accession>A0A402CVV8</accession>
<keyword evidence="3" id="KW-0238">DNA-binding</keyword>
<dbReference type="Gene3D" id="1.10.287.1120">
    <property type="entry name" value="Bipartite methylase S protein"/>
    <property type="match status" value="1"/>
</dbReference>
<dbReference type="InterPro" id="IPR044946">
    <property type="entry name" value="Restrct_endonuc_typeI_TRD_sf"/>
</dbReference>
<dbReference type="KEGG" id="ccot:CCAX7_25900"/>
<dbReference type="SUPFAM" id="SSF116734">
    <property type="entry name" value="DNA methylase specificity domain"/>
    <property type="match status" value="2"/>
</dbReference>
<sequence length="437" mass="47968">MWTKELLGEVATVEVGGTPSTDVSAYWGGQVPWMVSGDVHRNRVAHVDGRITELGLSASNAKIIDPPAVAVALAGQGKTRGTVALTLIPLCTNQSVALIRGKSNVLDTTYLFHDLKSRYEELRARSSGGGRGGLTKAILEALPLHLPPIEEQRRIANVLDTNDDLIAKSASVVAKLRQLKTGLMNDLLMFGLADCGTAGNNELRFNDVNDLSFDGVGASFNVPPLRAPRTHPEQFTNSHIGPLPKGWEIVRLLDHVDLPSGQVDPRQAPYRDWPLIGPDHIEGGTGRLLQISTAAEQGAISGKYVFQSGDVLYSKIRPNLRKVTLATFDGLCSADMYPMRPRPTMDSYYLLISLLGERFSRFATAVSMRSGFPKINREELAEFMIARPPIQEQQLIGQIARVHDMRIRAEETYRDKLILQKEGLMADLLTGLVRVCK</sequence>
<dbReference type="InterPro" id="IPR052021">
    <property type="entry name" value="Type-I_RS_S_subunit"/>
</dbReference>
<evidence type="ECO:0000256" key="1">
    <source>
        <dbReference type="ARBA" id="ARBA00010923"/>
    </source>
</evidence>
<evidence type="ECO:0000313" key="4">
    <source>
        <dbReference type="EMBL" id="BDI30539.1"/>
    </source>
</evidence>
<dbReference type="GO" id="GO:0003677">
    <property type="term" value="F:DNA binding"/>
    <property type="evidence" value="ECO:0007669"/>
    <property type="project" value="UniProtKB-KW"/>
</dbReference>
<keyword evidence="5" id="KW-1185">Reference proteome</keyword>
<dbReference type="InterPro" id="IPR000055">
    <property type="entry name" value="Restrct_endonuc_typeI_TRD"/>
</dbReference>
<organism evidence="4 5">
    <name type="scientific">Capsulimonas corticalis</name>
    <dbReference type="NCBI Taxonomy" id="2219043"/>
    <lineage>
        <taxon>Bacteria</taxon>
        <taxon>Bacillati</taxon>
        <taxon>Armatimonadota</taxon>
        <taxon>Armatimonadia</taxon>
        <taxon>Capsulimonadales</taxon>
        <taxon>Capsulimonadaceae</taxon>
        <taxon>Capsulimonas</taxon>
    </lineage>
</organism>
<evidence type="ECO:0000256" key="3">
    <source>
        <dbReference type="ARBA" id="ARBA00023125"/>
    </source>
</evidence>
<proteinExistence type="inferred from homology"/>
<dbReference type="RefSeq" id="WP_119321482.1">
    <property type="nucleotide sequence ID" value="NZ_AP025739.1"/>
</dbReference>
<gene>
    <name evidence="4" type="ORF">CCAX7_25900</name>
</gene>
<dbReference type="CDD" id="cd17294">
    <property type="entry name" value="RMtype1_S_MmaC7ORF19P_TRD1-CR1_like"/>
    <property type="match status" value="1"/>
</dbReference>
<name>A0A402CVV8_9BACT</name>
<dbReference type="OrthoDB" id="5298944at2"/>
<reference evidence="4 5" key="1">
    <citation type="journal article" date="2019" name="Int. J. Syst. Evol. Microbiol.">
        <title>Capsulimonas corticalis gen. nov., sp. nov., an aerobic capsulated bacterium, of a novel bacterial order, Capsulimonadales ord. nov., of the class Armatimonadia of the phylum Armatimonadetes.</title>
        <authorList>
            <person name="Li J."/>
            <person name="Kudo C."/>
            <person name="Tonouchi A."/>
        </authorList>
    </citation>
    <scope>NUCLEOTIDE SEQUENCE [LARGE SCALE GENOMIC DNA]</scope>
    <source>
        <strain evidence="4 5">AX-7</strain>
    </source>
</reference>
<protein>
    <submittedName>
        <fullName evidence="4">Uncharacterized protein</fullName>
    </submittedName>
</protein>
<comment type="similarity">
    <text evidence="1">Belongs to the type-I restriction system S methylase family.</text>
</comment>
<dbReference type="EMBL" id="AP025739">
    <property type="protein sequence ID" value="BDI30539.1"/>
    <property type="molecule type" value="Genomic_DNA"/>
</dbReference>
<dbReference type="PANTHER" id="PTHR30408:SF12">
    <property type="entry name" value="TYPE I RESTRICTION ENZYME MJAVIII SPECIFICITY SUBUNIT"/>
    <property type="match status" value="1"/>
</dbReference>
<dbReference type="CDD" id="cd16961">
    <property type="entry name" value="RMtype1_S_TRD-CR_like"/>
    <property type="match status" value="1"/>
</dbReference>
<dbReference type="Gene3D" id="3.90.220.20">
    <property type="entry name" value="DNA methylase specificity domains"/>
    <property type="match status" value="2"/>
</dbReference>
<dbReference type="AlphaFoldDB" id="A0A402CVV8"/>
<dbReference type="PANTHER" id="PTHR30408">
    <property type="entry name" value="TYPE-1 RESTRICTION ENZYME ECOKI SPECIFICITY PROTEIN"/>
    <property type="match status" value="1"/>
</dbReference>
<dbReference type="Pfam" id="PF01420">
    <property type="entry name" value="Methylase_S"/>
    <property type="match status" value="2"/>
</dbReference>
<keyword evidence="2" id="KW-0680">Restriction system</keyword>
<dbReference type="Proteomes" id="UP000287394">
    <property type="component" value="Chromosome"/>
</dbReference>